<accession>A0ABU1MCB0</accession>
<sequence length="62" mass="6633">MEKSNPGATEQTISPGFLLATLSGLIDRYSAEGKSVSGNAGAQKAYFKLMLFNVVRLPDELV</sequence>
<reference evidence="1 2" key="1">
    <citation type="submission" date="2023-07" db="EMBL/GenBank/DDBJ databases">
        <title>Sorghum-associated microbial communities from plants grown in Nebraska, USA.</title>
        <authorList>
            <person name="Schachtman D."/>
        </authorList>
    </citation>
    <scope>NUCLEOTIDE SEQUENCE [LARGE SCALE GENOMIC DNA]</scope>
    <source>
        <strain evidence="1 2">DS1730</strain>
    </source>
</reference>
<gene>
    <name evidence="1" type="ORF">J2782_003142</name>
</gene>
<evidence type="ECO:0000313" key="1">
    <source>
        <dbReference type="EMBL" id="MDR6433396.1"/>
    </source>
</evidence>
<keyword evidence="2" id="KW-1185">Reference proteome</keyword>
<proteinExistence type="predicted"/>
<dbReference type="EMBL" id="JAVDQT010000005">
    <property type="protein sequence ID" value="MDR6433396.1"/>
    <property type="molecule type" value="Genomic_DNA"/>
</dbReference>
<comment type="caution">
    <text evidence="1">The sequence shown here is derived from an EMBL/GenBank/DDBJ whole genome shotgun (WGS) entry which is preliminary data.</text>
</comment>
<name>A0ABU1MCB0_9HYPH</name>
<evidence type="ECO:0000313" key="2">
    <source>
        <dbReference type="Proteomes" id="UP001184614"/>
    </source>
</evidence>
<organism evidence="1 2">
    <name type="scientific">Brucella pseudogrignonensis</name>
    <dbReference type="NCBI Taxonomy" id="419475"/>
    <lineage>
        <taxon>Bacteria</taxon>
        <taxon>Pseudomonadati</taxon>
        <taxon>Pseudomonadota</taxon>
        <taxon>Alphaproteobacteria</taxon>
        <taxon>Hyphomicrobiales</taxon>
        <taxon>Brucellaceae</taxon>
        <taxon>Brucella/Ochrobactrum group</taxon>
        <taxon>Brucella</taxon>
    </lineage>
</organism>
<dbReference type="Proteomes" id="UP001184614">
    <property type="component" value="Unassembled WGS sequence"/>
</dbReference>
<protein>
    <submittedName>
        <fullName evidence="1">Uncharacterized protein</fullName>
    </submittedName>
</protein>